<evidence type="ECO:0000256" key="3">
    <source>
        <dbReference type="ARBA" id="ARBA00022723"/>
    </source>
</evidence>
<evidence type="ECO:0000313" key="10">
    <source>
        <dbReference type="EMBL" id="KAK2989565.1"/>
    </source>
</evidence>
<dbReference type="InterPro" id="IPR002401">
    <property type="entry name" value="Cyt_P450_E_grp-I"/>
</dbReference>
<evidence type="ECO:0000256" key="4">
    <source>
        <dbReference type="ARBA" id="ARBA00023002"/>
    </source>
</evidence>
<dbReference type="Gene3D" id="1.10.630.10">
    <property type="entry name" value="Cytochrome P450"/>
    <property type="match status" value="1"/>
</dbReference>
<comment type="caution">
    <text evidence="10">The sequence shown here is derived from an EMBL/GenBank/DDBJ whole genome shotgun (WGS) entry which is preliminary data.</text>
</comment>
<dbReference type="InterPro" id="IPR052306">
    <property type="entry name" value="CYP450_71D"/>
</dbReference>
<protein>
    <recommendedName>
        <fullName evidence="12">Cytochrome P450</fullName>
    </recommendedName>
</protein>
<keyword evidence="6 8" id="KW-0503">Monooxygenase</keyword>
<dbReference type="PROSITE" id="PS00086">
    <property type="entry name" value="CYTOCHROME_P450"/>
    <property type="match status" value="1"/>
</dbReference>
<dbReference type="PANTHER" id="PTHR47953:SF16">
    <property type="entry name" value="CYTOCHROME P450 71D8"/>
    <property type="match status" value="1"/>
</dbReference>
<dbReference type="Pfam" id="PF00067">
    <property type="entry name" value="p450"/>
    <property type="match status" value="1"/>
</dbReference>
<dbReference type="GO" id="GO:0051762">
    <property type="term" value="P:sesquiterpene biosynthetic process"/>
    <property type="evidence" value="ECO:0007669"/>
    <property type="project" value="UniProtKB-ARBA"/>
</dbReference>
<proteinExistence type="inferred from homology"/>
<keyword evidence="11" id="KW-1185">Reference proteome</keyword>
<organism evidence="10 11">
    <name type="scientific">Escallonia rubra</name>
    <dbReference type="NCBI Taxonomy" id="112253"/>
    <lineage>
        <taxon>Eukaryota</taxon>
        <taxon>Viridiplantae</taxon>
        <taxon>Streptophyta</taxon>
        <taxon>Embryophyta</taxon>
        <taxon>Tracheophyta</taxon>
        <taxon>Spermatophyta</taxon>
        <taxon>Magnoliopsida</taxon>
        <taxon>eudicotyledons</taxon>
        <taxon>Gunneridae</taxon>
        <taxon>Pentapetalae</taxon>
        <taxon>asterids</taxon>
        <taxon>campanulids</taxon>
        <taxon>Escalloniales</taxon>
        <taxon>Escalloniaceae</taxon>
        <taxon>Escallonia</taxon>
    </lineage>
</organism>
<evidence type="ECO:0000256" key="6">
    <source>
        <dbReference type="ARBA" id="ARBA00023033"/>
    </source>
</evidence>
<dbReference type="EMBL" id="JAVXUO010000727">
    <property type="protein sequence ID" value="KAK2989565.1"/>
    <property type="molecule type" value="Genomic_DNA"/>
</dbReference>
<evidence type="ECO:0000256" key="8">
    <source>
        <dbReference type="RuleBase" id="RU000461"/>
    </source>
</evidence>
<dbReference type="CDD" id="cd11072">
    <property type="entry name" value="CYP71-like"/>
    <property type="match status" value="1"/>
</dbReference>
<dbReference type="AlphaFoldDB" id="A0AA88ULF8"/>
<gene>
    <name evidence="10" type="ORF">RJ640_018327</name>
</gene>
<dbReference type="PRINTS" id="PR00463">
    <property type="entry name" value="EP450I"/>
</dbReference>
<dbReference type="GO" id="GO:0005506">
    <property type="term" value="F:iron ion binding"/>
    <property type="evidence" value="ECO:0007669"/>
    <property type="project" value="InterPro"/>
</dbReference>
<reference evidence="10" key="1">
    <citation type="submission" date="2022-12" db="EMBL/GenBank/DDBJ databases">
        <title>Draft genome assemblies for two species of Escallonia (Escalloniales).</title>
        <authorList>
            <person name="Chanderbali A."/>
            <person name="Dervinis C."/>
            <person name="Anghel I."/>
            <person name="Soltis D."/>
            <person name="Soltis P."/>
            <person name="Zapata F."/>
        </authorList>
    </citation>
    <scope>NUCLEOTIDE SEQUENCE</scope>
    <source>
        <strain evidence="10">UCBG92.1500</strain>
        <tissue evidence="10">Leaf</tissue>
    </source>
</reference>
<name>A0AA88ULF8_9ASTE</name>
<dbReference type="PRINTS" id="PR00385">
    <property type="entry name" value="P450"/>
</dbReference>
<comment type="similarity">
    <text evidence="1 8">Belongs to the cytochrome P450 family.</text>
</comment>
<keyword evidence="3 7" id="KW-0479">Metal-binding</keyword>
<keyword evidence="9" id="KW-0472">Membrane</keyword>
<sequence>MSEQEPSSHQRYTVTARKSSLGDMELFQFPLPIIILFILFLIFLFELLKVFKKDDTSQKLPPGPRKLPLIGNLFSLVGSLPHRALRDLAKKYGGLMHLQLGEIPAVVVSSSRVAKEVLKVHDHAFSNRPELLAVKILMYNCIDLAFSPYGEYWRQMRKICTLELLSAKKVKSFSSIREGEVWHLIESVRLTSGSVINLSEKIYALSNAVTRKAVFGDRCKDQDALIQAIHDAISTTGGFDVSDLFPSFKLLHFFCGMRSKVEKVHQKVDQIFDTIIHEREQSALRNKKNDNDNTGMEDLLDDMFSGGTDTSSTIIEWAISEMIRHPTVMEKAQAELRQALGKKKIIYEADIRGLSYLKLVIKETLRLHPASPFLPRECREQCEIDGYIIPKKTRVIVNVWAIGTDPEYWHNAEQFQPERFENNSIEFTGSNLEYIPFGAGRRMCPGLGFGLANVELPLAQLLYHFNWNLPVGSQPEELDMSETFGASVGRKYDLRLIATPHSSFGHLTGVGKSSSTRDMGLAAYRR</sequence>
<keyword evidence="9" id="KW-0812">Transmembrane</keyword>
<evidence type="ECO:0000256" key="2">
    <source>
        <dbReference type="ARBA" id="ARBA00022617"/>
    </source>
</evidence>
<keyword evidence="5 7" id="KW-0408">Iron</keyword>
<evidence type="ECO:0000256" key="1">
    <source>
        <dbReference type="ARBA" id="ARBA00010617"/>
    </source>
</evidence>
<dbReference type="InterPro" id="IPR001128">
    <property type="entry name" value="Cyt_P450"/>
</dbReference>
<feature type="transmembrane region" description="Helical" evidence="9">
    <location>
        <begin position="29"/>
        <end position="48"/>
    </location>
</feature>
<dbReference type="InterPro" id="IPR017972">
    <property type="entry name" value="Cyt_P450_CS"/>
</dbReference>
<evidence type="ECO:0000256" key="7">
    <source>
        <dbReference type="PIRSR" id="PIRSR602401-1"/>
    </source>
</evidence>
<dbReference type="Proteomes" id="UP001187471">
    <property type="component" value="Unassembled WGS sequence"/>
</dbReference>
<feature type="binding site" description="axial binding residue" evidence="7">
    <location>
        <position position="444"/>
    </location>
    <ligand>
        <name>heme</name>
        <dbReference type="ChEBI" id="CHEBI:30413"/>
    </ligand>
    <ligandPart>
        <name>Fe</name>
        <dbReference type="ChEBI" id="CHEBI:18248"/>
    </ligandPart>
</feature>
<keyword evidence="4 8" id="KW-0560">Oxidoreductase</keyword>
<dbReference type="FunFam" id="1.10.630.10:FF:000043">
    <property type="entry name" value="Cytochrome P450 99A2"/>
    <property type="match status" value="1"/>
</dbReference>
<dbReference type="GO" id="GO:0020037">
    <property type="term" value="F:heme binding"/>
    <property type="evidence" value="ECO:0007669"/>
    <property type="project" value="InterPro"/>
</dbReference>
<dbReference type="GO" id="GO:0004497">
    <property type="term" value="F:monooxygenase activity"/>
    <property type="evidence" value="ECO:0007669"/>
    <property type="project" value="UniProtKB-KW"/>
</dbReference>
<evidence type="ECO:0000256" key="5">
    <source>
        <dbReference type="ARBA" id="ARBA00023004"/>
    </source>
</evidence>
<dbReference type="GO" id="GO:0016705">
    <property type="term" value="F:oxidoreductase activity, acting on paired donors, with incorporation or reduction of molecular oxygen"/>
    <property type="evidence" value="ECO:0007669"/>
    <property type="project" value="InterPro"/>
</dbReference>
<evidence type="ECO:0000256" key="9">
    <source>
        <dbReference type="SAM" id="Phobius"/>
    </source>
</evidence>
<accession>A0AA88ULF8</accession>
<dbReference type="SUPFAM" id="SSF48264">
    <property type="entry name" value="Cytochrome P450"/>
    <property type="match status" value="1"/>
</dbReference>
<dbReference type="PANTHER" id="PTHR47953">
    <property type="entry name" value="OS08G0105600 PROTEIN"/>
    <property type="match status" value="1"/>
</dbReference>
<dbReference type="InterPro" id="IPR036396">
    <property type="entry name" value="Cyt_P450_sf"/>
</dbReference>
<keyword evidence="9" id="KW-1133">Transmembrane helix</keyword>
<evidence type="ECO:0008006" key="12">
    <source>
        <dbReference type="Google" id="ProtNLM"/>
    </source>
</evidence>
<comment type="cofactor">
    <cofactor evidence="7">
        <name>heme</name>
        <dbReference type="ChEBI" id="CHEBI:30413"/>
    </cofactor>
</comment>
<keyword evidence="2 7" id="KW-0349">Heme</keyword>
<evidence type="ECO:0000313" key="11">
    <source>
        <dbReference type="Proteomes" id="UP001187471"/>
    </source>
</evidence>